<dbReference type="EMBL" id="PFAV01000033">
    <property type="protein sequence ID" value="PIR91486.1"/>
    <property type="molecule type" value="Genomic_DNA"/>
</dbReference>
<dbReference type="InterPro" id="IPR014717">
    <property type="entry name" value="Transl_elong_EF1B/ribsomal_bS6"/>
</dbReference>
<accession>A0A2H0UXA6</accession>
<protein>
    <recommendedName>
        <fullName evidence="3">Type 4a pilus biogenesis protein PilO</fullName>
    </recommendedName>
</protein>
<sequence>MKKAIFLPILLFLIFIAILYGLIPPLSRARLLASELKKQTIALQETKDYFTNLQAAAEQLDQNPGILANVAEALPVEFFLPSLMGFFQTTSAENGLLLRDFNYSETGGAIMPENSAPTTTTNNSFIKTTAFNLTLNGSMASFQNFLKNLEASSRLLDVGQINFQAPSSEKVSAGKGDNENSGSDFVISVKTYSY</sequence>
<comment type="caution">
    <text evidence="1">The sequence shown here is derived from an EMBL/GenBank/DDBJ whole genome shotgun (WGS) entry which is preliminary data.</text>
</comment>
<dbReference type="AlphaFoldDB" id="A0A2H0UXA6"/>
<evidence type="ECO:0000313" key="2">
    <source>
        <dbReference type="Proteomes" id="UP000228906"/>
    </source>
</evidence>
<name>A0A2H0UXA6_9BACT</name>
<gene>
    <name evidence="1" type="ORF">COU03_01990</name>
</gene>
<evidence type="ECO:0008006" key="3">
    <source>
        <dbReference type="Google" id="ProtNLM"/>
    </source>
</evidence>
<organism evidence="1 2">
    <name type="scientific">bacterium (Candidatus Gribaldobacteria) CG10_big_fil_rev_8_21_14_0_10_41_12</name>
    <dbReference type="NCBI Taxonomy" id="2014277"/>
    <lineage>
        <taxon>Bacteria</taxon>
        <taxon>Candidatus Gribaldobacteria</taxon>
    </lineage>
</organism>
<reference evidence="2" key="1">
    <citation type="submission" date="2017-09" db="EMBL/GenBank/DDBJ databases">
        <title>Depth-based differentiation of microbial function through sediment-hosted aquifers and enrichment of novel symbionts in the deep terrestrial subsurface.</title>
        <authorList>
            <person name="Probst A.J."/>
            <person name="Ladd B."/>
            <person name="Jarett J.K."/>
            <person name="Geller-Mcgrath D.E."/>
            <person name="Sieber C.M.K."/>
            <person name="Emerson J.B."/>
            <person name="Anantharaman K."/>
            <person name="Thomas B.C."/>
            <person name="Malmstrom R."/>
            <person name="Stieglmeier M."/>
            <person name="Klingl A."/>
            <person name="Woyke T."/>
            <person name="Ryan C.M."/>
            <person name="Banfield J.F."/>
        </authorList>
    </citation>
    <scope>NUCLEOTIDE SEQUENCE [LARGE SCALE GENOMIC DNA]</scope>
</reference>
<dbReference type="Proteomes" id="UP000228906">
    <property type="component" value="Unassembled WGS sequence"/>
</dbReference>
<proteinExistence type="predicted"/>
<dbReference type="Gene3D" id="3.30.70.60">
    <property type="match status" value="1"/>
</dbReference>
<evidence type="ECO:0000313" key="1">
    <source>
        <dbReference type="EMBL" id="PIR91486.1"/>
    </source>
</evidence>